<dbReference type="EC" id="3.2.1.78" evidence="4"/>
<comment type="catalytic activity">
    <reaction evidence="1">
        <text>Random hydrolysis of (1-&gt;4)-beta-D-mannosidic linkages in mannans, galactomannans and glucomannans.</text>
        <dbReference type="EC" id="3.2.1.78"/>
    </reaction>
</comment>
<evidence type="ECO:0000256" key="4">
    <source>
        <dbReference type="ARBA" id="ARBA00012706"/>
    </source>
</evidence>
<feature type="signal peptide" evidence="10">
    <location>
        <begin position="1"/>
        <end position="25"/>
    </location>
</feature>
<feature type="chain" id="PRO_5040476589" description="mannan endo-1,4-beta-mannosidase" evidence="10">
    <location>
        <begin position="26"/>
        <end position="389"/>
    </location>
</feature>
<comment type="caution">
    <text evidence="12">The sequence shown here is derived from an EMBL/GenBank/DDBJ whole genome shotgun (WGS) entry which is preliminary data.</text>
</comment>
<comment type="similarity">
    <text evidence="3 9">Belongs to the glycosyl hydrolase 5 (cellulase A) family.</text>
</comment>
<evidence type="ECO:0000256" key="6">
    <source>
        <dbReference type="ARBA" id="ARBA00022729"/>
    </source>
</evidence>
<accession>A0A9Q5HTT1</accession>
<feature type="domain" description="Glycoside hydrolase family 5" evidence="11">
    <location>
        <begin position="76"/>
        <end position="353"/>
    </location>
</feature>
<dbReference type="InterPro" id="IPR045053">
    <property type="entry name" value="MAN-like"/>
</dbReference>
<dbReference type="PANTHER" id="PTHR31451:SF39">
    <property type="entry name" value="MANNAN ENDO-1,4-BETA-MANNOSIDASE 1"/>
    <property type="match status" value="1"/>
</dbReference>
<dbReference type="GO" id="GO:0005576">
    <property type="term" value="C:extracellular region"/>
    <property type="evidence" value="ECO:0007669"/>
    <property type="project" value="UniProtKB-SubCell"/>
</dbReference>
<keyword evidence="5" id="KW-0964">Secreted</keyword>
<keyword evidence="8 9" id="KW-0326">Glycosidase</keyword>
<evidence type="ECO:0000256" key="2">
    <source>
        <dbReference type="ARBA" id="ARBA00004613"/>
    </source>
</evidence>
<dbReference type="SUPFAM" id="SSF51445">
    <property type="entry name" value="(Trans)glycosidases"/>
    <property type="match status" value="1"/>
</dbReference>
<reference evidence="12" key="1">
    <citation type="submission" date="2016-06" db="EMBL/GenBank/DDBJ databases">
        <title>Draft Genome sequence of the fungus Inonotus baumii.</title>
        <authorList>
            <person name="Zhu H."/>
            <person name="Lin W."/>
        </authorList>
    </citation>
    <scope>NUCLEOTIDE SEQUENCE</scope>
    <source>
        <strain evidence="12">821</strain>
    </source>
</reference>
<dbReference type="GO" id="GO:0016985">
    <property type="term" value="F:mannan endo-1,4-beta-mannosidase activity"/>
    <property type="evidence" value="ECO:0007669"/>
    <property type="project" value="UniProtKB-EC"/>
</dbReference>
<dbReference type="Gene3D" id="3.20.20.80">
    <property type="entry name" value="Glycosidases"/>
    <property type="match status" value="1"/>
</dbReference>
<comment type="subcellular location">
    <subcellularLocation>
        <location evidence="2">Secreted</location>
    </subcellularLocation>
</comment>
<dbReference type="InterPro" id="IPR001547">
    <property type="entry name" value="Glyco_hydro_5"/>
</dbReference>
<evidence type="ECO:0000256" key="7">
    <source>
        <dbReference type="ARBA" id="ARBA00022801"/>
    </source>
</evidence>
<name>A0A9Q5HTT1_SANBA</name>
<dbReference type="Proteomes" id="UP000757232">
    <property type="component" value="Unassembled WGS sequence"/>
</dbReference>
<keyword evidence="7 9" id="KW-0378">Hydrolase</keyword>
<dbReference type="PANTHER" id="PTHR31451">
    <property type="match status" value="1"/>
</dbReference>
<evidence type="ECO:0000256" key="9">
    <source>
        <dbReference type="RuleBase" id="RU361153"/>
    </source>
</evidence>
<evidence type="ECO:0000256" key="3">
    <source>
        <dbReference type="ARBA" id="ARBA00005641"/>
    </source>
</evidence>
<dbReference type="GO" id="GO:0046355">
    <property type="term" value="P:mannan catabolic process"/>
    <property type="evidence" value="ECO:0007669"/>
    <property type="project" value="UniProtKB-ARBA"/>
</dbReference>
<evidence type="ECO:0000313" key="12">
    <source>
        <dbReference type="EMBL" id="OCB85775.1"/>
    </source>
</evidence>
<keyword evidence="13" id="KW-1185">Reference proteome</keyword>
<gene>
    <name evidence="12" type="ORF">A7U60_g7127</name>
</gene>
<dbReference type="OrthoDB" id="406631at2759"/>
<evidence type="ECO:0000256" key="8">
    <source>
        <dbReference type="ARBA" id="ARBA00023295"/>
    </source>
</evidence>
<proteinExistence type="inferred from homology"/>
<evidence type="ECO:0000256" key="10">
    <source>
        <dbReference type="SAM" id="SignalP"/>
    </source>
</evidence>
<evidence type="ECO:0000256" key="1">
    <source>
        <dbReference type="ARBA" id="ARBA00001678"/>
    </source>
</evidence>
<dbReference type="InterPro" id="IPR017853">
    <property type="entry name" value="GH"/>
</dbReference>
<sequence>MRSLAALVALTLSSLSFFSGSLVRGAVLGRQDSTGFVTTSGQKFSLDGEDFIAAGTNAYWLAQESDADIDIALSDIANAGLTVVRTWGFNDVTSPQNYGAYYQLWSDGVATFNTGDYGISRFDAVVASAEAHGLKLIVALTNNWSDYGGMDVYVSQLSPGGTHDTFYTDGTIIAAYKNYIDNFVGRYADNSTIMAWELANEPRCSGSTGSASSACDTSGSTIRAWASEISSYIKSIDSNHLVALGDEGWFEVANPPTYPYAPGVGVNFTDNLSIETLDFGTFHSYPESWGQSANETAWGVQWIADHAAAQAAANKPVILEEFGVMTNQVDTYTQWWDEVFSSGLTGDLIWQAGSQLSTGPSPDDGFAVYPTGTVYPVMESAAAALKARG</sequence>
<dbReference type="AlphaFoldDB" id="A0A9Q5HTT1"/>
<evidence type="ECO:0000313" key="13">
    <source>
        <dbReference type="Proteomes" id="UP000757232"/>
    </source>
</evidence>
<keyword evidence="6 10" id="KW-0732">Signal</keyword>
<protein>
    <recommendedName>
        <fullName evidence="4">mannan endo-1,4-beta-mannosidase</fullName>
        <ecNumber evidence="4">3.2.1.78</ecNumber>
    </recommendedName>
</protein>
<dbReference type="EMBL" id="LNZH02000207">
    <property type="protein sequence ID" value="OCB85775.1"/>
    <property type="molecule type" value="Genomic_DNA"/>
</dbReference>
<dbReference type="Pfam" id="PF00150">
    <property type="entry name" value="Cellulase"/>
    <property type="match status" value="1"/>
</dbReference>
<evidence type="ECO:0000256" key="5">
    <source>
        <dbReference type="ARBA" id="ARBA00022525"/>
    </source>
</evidence>
<evidence type="ECO:0000259" key="11">
    <source>
        <dbReference type="Pfam" id="PF00150"/>
    </source>
</evidence>
<organism evidence="12 13">
    <name type="scientific">Sanghuangporus baumii</name>
    <name type="common">Phellinus baumii</name>
    <dbReference type="NCBI Taxonomy" id="108892"/>
    <lineage>
        <taxon>Eukaryota</taxon>
        <taxon>Fungi</taxon>
        <taxon>Dikarya</taxon>
        <taxon>Basidiomycota</taxon>
        <taxon>Agaricomycotina</taxon>
        <taxon>Agaricomycetes</taxon>
        <taxon>Hymenochaetales</taxon>
        <taxon>Hymenochaetaceae</taxon>
        <taxon>Sanghuangporus</taxon>
    </lineage>
</organism>